<dbReference type="EMBL" id="JADYXP020000015">
    <property type="protein sequence ID" value="KAL0109158.1"/>
    <property type="molecule type" value="Genomic_DNA"/>
</dbReference>
<proteinExistence type="predicted"/>
<keyword evidence="3" id="KW-1185">Reference proteome</keyword>
<reference evidence="2 3" key="1">
    <citation type="submission" date="2023-03" db="EMBL/GenBank/DDBJ databases">
        <title>High recombination rates correlate with genetic variation in Cardiocondyla obscurior ants.</title>
        <authorList>
            <person name="Errbii M."/>
        </authorList>
    </citation>
    <scope>NUCLEOTIDE SEQUENCE [LARGE SCALE GENOMIC DNA]</scope>
    <source>
        <strain evidence="2">Alpha-2009</strain>
        <tissue evidence="2">Whole body</tissue>
    </source>
</reference>
<evidence type="ECO:0000313" key="3">
    <source>
        <dbReference type="Proteomes" id="UP001430953"/>
    </source>
</evidence>
<organism evidence="2 3">
    <name type="scientific">Cardiocondyla obscurior</name>
    <dbReference type="NCBI Taxonomy" id="286306"/>
    <lineage>
        <taxon>Eukaryota</taxon>
        <taxon>Metazoa</taxon>
        <taxon>Ecdysozoa</taxon>
        <taxon>Arthropoda</taxon>
        <taxon>Hexapoda</taxon>
        <taxon>Insecta</taxon>
        <taxon>Pterygota</taxon>
        <taxon>Neoptera</taxon>
        <taxon>Endopterygota</taxon>
        <taxon>Hymenoptera</taxon>
        <taxon>Apocrita</taxon>
        <taxon>Aculeata</taxon>
        <taxon>Formicoidea</taxon>
        <taxon>Formicidae</taxon>
        <taxon>Myrmicinae</taxon>
        <taxon>Cardiocondyla</taxon>
    </lineage>
</organism>
<sequence length="114" mass="12702">MAPFASIYYASTTSNCLQHSGKKEKNPNPGIMCSLSHGVPASQGEPEPLGPHSIYPSLSLSLLVFFFLSLFLSTSSLSPFRSPFFYLFFSQSSFSSSRVSRTSRSRLTRFVRFE</sequence>
<dbReference type="Proteomes" id="UP001430953">
    <property type="component" value="Unassembled WGS sequence"/>
</dbReference>
<accession>A0AAW2F0V3</accession>
<evidence type="ECO:0000313" key="2">
    <source>
        <dbReference type="EMBL" id="KAL0109158.1"/>
    </source>
</evidence>
<name>A0AAW2F0V3_9HYME</name>
<evidence type="ECO:0000256" key="1">
    <source>
        <dbReference type="SAM" id="Phobius"/>
    </source>
</evidence>
<gene>
    <name evidence="2" type="ORF">PUN28_014326</name>
</gene>
<feature type="transmembrane region" description="Helical" evidence="1">
    <location>
        <begin position="54"/>
        <end position="72"/>
    </location>
</feature>
<comment type="caution">
    <text evidence="2">The sequence shown here is derived from an EMBL/GenBank/DDBJ whole genome shotgun (WGS) entry which is preliminary data.</text>
</comment>
<protein>
    <submittedName>
        <fullName evidence="2">Uncharacterized protein</fullName>
    </submittedName>
</protein>
<keyword evidence="1" id="KW-0472">Membrane</keyword>
<keyword evidence="1" id="KW-1133">Transmembrane helix</keyword>
<dbReference type="AlphaFoldDB" id="A0AAW2F0V3"/>
<keyword evidence="1" id="KW-0812">Transmembrane</keyword>